<dbReference type="GO" id="GO:0048029">
    <property type="term" value="F:monosaccharide binding"/>
    <property type="evidence" value="ECO:0007669"/>
    <property type="project" value="TreeGrafter"/>
</dbReference>
<comment type="caution">
    <text evidence="16">The sequence shown here is derived from an EMBL/GenBank/DDBJ whole genome shotgun (WGS) entry which is preliminary data.</text>
</comment>
<keyword evidence="7 14" id="KW-0479">Metal-binding</keyword>
<dbReference type="InterPro" id="IPR035966">
    <property type="entry name" value="PKF_sf"/>
</dbReference>
<feature type="binding site" description="in other chain" evidence="14">
    <location>
        <begin position="173"/>
        <end position="175"/>
    </location>
    <ligand>
        <name>substrate</name>
        <note>ligand shared between dimeric partners</note>
    </ligand>
</feature>
<evidence type="ECO:0000256" key="5">
    <source>
        <dbReference type="ARBA" id="ARBA00022533"/>
    </source>
</evidence>
<dbReference type="SUPFAM" id="SSF53784">
    <property type="entry name" value="Phosphofructokinase"/>
    <property type="match status" value="1"/>
</dbReference>
<proteinExistence type="inferred from homology"/>
<comment type="pathway">
    <text evidence="3 14">Carbohydrate degradation; glycolysis; D-glyceraldehyde 3-phosphate and glycerone phosphate from D-glucose: step 3/4.</text>
</comment>
<feature type="active site" description="Proton acceptor" evidence="14">
    <location>
        <position position="131"/>
    </location>
</feature>
<dbReference type="FunFam" id="3.40.50.450:FF:000001">
    <property type="entry name" value="ATP-dependent 6-phosphofructokinase"/>
    <property type="match status" value="1"/>
</dbReference>
<keyword evidence="11 14" id="KW-0460">Magnesium</keyword>
<comment type="subcellular location">
    <subcellularLocation>
        <location evidence="2 14">Cytoplasm</location>
    </subcellularLocation>
</comment>
<dbReference type="PROSITE" id="PS00433">
    <property type="entry name" value="PHOSPHOFRUCTOKINASE"/>
    <property type="match status" value="1"/>
</dbReference>
<sequence>MKELSRIGVLTSGGDAPGMNACIRAAVRRALAEGLEVVGIRRGYAGMIDGDFVEMDRLSVSNILQQGGTILKSARSKAFRTKEGRERAAEHLKAHGVDALVVIGGDGTLEGATRLGEEHNIAVVGCPGTIDNDLFGTDETIGFDSALNTALESIDKIRDTADAHDRLFLIEVMGRDTGFIALSCGIGGGAELVLIPEMLTDMGAIKERILSLMSSQSRSSIVVVAEGDELGGAQKIAEALREESAFDDIDTRVTVLGHVQRGGSPTARDRVLASRLGNAAVEALLEGHSGVMVGIVNNDVKLTPIRNVWGRKKEVDYDLLQLTALLS</sequence>
<reference evidence="16 17" key="1">
    <citation type="submission" date="2016-11" db="EMBL/GenBank/DDBJ databases">
        <title>Study of marine rhodopsin-containing bacteria.</title>
        <authorList>
            <person name="Yoshizawa S."/>
            <person name="Kumagai Y."/>
            <person name="Kogure K."/>
        </authorList>
    </citation>
    <scope>NUCLEOTIDE SEQUENCE [LARGE SCALE GENOMIC DNA]</scope>
    <source>
        <strain evidence="16 17">SG-29</strain>
    </source>
</reference>
<comment type="subunit">
    <text evidence="14">Homotetramer.</text>
</comment>
<feature type="binding site" description="in other chain" evidence="14">
    <location>
        <begin position="129"/>
        <end position="131"/>
    </location>
    <ligand>
        <name>substrate</name>
        <note>ligand shared between dimeric partners</note>
    </ligand>
</feature>
<evidence type="ECO:0000256" key="7">
    <source>
        <dbReference type="ARBA" id="ARBA00022723"/>
    </source>
</evidence>
<feature type="binding site" description="in other chain" evidence="14">
    <location>
        <position position="158"/>
    </location>
    <ligand>
        <name>ADP</name>
        <dbReference type="ChEBI" id="CHEBI:456216"/>
        <note>allosteric activator; ligand shared between dimeric partners</note>
    </ligand>
</feature>
<evidence type="ECO:0000256" key="1">
    <source>
        <dbReference type="ARBA" id="ARBA00001946"/>
    </source>
</evidence>
<evidence type="ECO:0000313" key="17">
    <source>
        <dbReference type="Proteomes" id="UP000216446"/>
    </source>
</evidence>
<evidence type="ECO:0000256" key="12">
    <source>
        <dbReference type="ARBA" id="ARBA00023152"/>
    </source>
</evidence>
<keyword evidence="8 14" id="KW-0547">Nucleotide-binding</keyword>
<evidence type="ECO:0000256" key="11">
    <source>
        <dbReference type="ARBA" id="ARBA00022842"/>
    </source>
</evidence>
<keyword evidence="9 14" id="KW-0418">Kinase</keyword>
<keyword evidence="17" id="KW-1185">Reference proteome</keyword>
<dbReference type="NCBIfam" id="NF002872">
    <property type="entry name" value="PRK03202.1"/>
    <property type="match status" value="1"/>
</dbReference>
<feature type="binding site" evidence="14">
    <location>
        <begin position="105"/>
        <end position="108"/>
    </location>
    <ligand>
        <name>ATP</name>
        <dbReference type="ChEBI" id="CHEBI:30616"/>
    </ligand>
</feature>
<keyword evidence="12 14" id="KW-0324">Glycolysis</keyword>
<feature type="binding site" evidence="14">
    <location>
        <position position="166"/>
    </location>
    <ligand>
        <name>substrate</name>
        <note>ligand shared between dimeric partners</note>
    </ligand>
</feature>
<dbReference type="GO" id="GO:0061621">
    <property type="term" value="P:canonical glycolysis"/>
    <property type="evidence" value="ECO:0007669"/>
    <property type="project" value="TreeGrafter"/>
</dbReference>
<evidence type="ECO:0000313" key="16">
    <source>
        <dbReference type="EMBL" id="OZC03692.1"/>
    </source>
</evidence>
<dbReference type="PANTHER" id="PTHR13697:SF4">
    <property type="entry name" value="ATP-DEPENDENT 6-PHOSPHOFRUCTOKINASE"/>
    <property type="match status" value="1"/>
</dbReference>
<keyword evidence="10 14" id="KW-0067">ATP-binding</keyword>
<comment type="activity regulation">
    <text evidence="14">Allosterically activated by ADP and other diphosphonucleosides, and allosterically inhibited by phosphoenolpyruvate.</text>
</comment>
<dbReference type="AlphaFoldDB" id="A0A259U122"/>
<feature type="binding site" evidence="14">
    <location>
        <position position="106"/>
    </location>
    <ligand>
        <name>Mg(2+)</name>
        <dbReference type="ChEBI" id="CHEBI:18420"/>
        <note>catalytic</note>
    </ligand>
</feature>
<name>A0A259U122_9BACT</name>
<comment type="similarity">
    <text evidence="14">Belongs to the phosphofructokinase type A (PFKA) family. ATP-dependent PFK group I subfamily. Prokaryotic clade 'B1' sub-subfamily.</text>
</comment>
<protein>
    <recommendedName>
        <fullName evidence="14">ATP-dependent 6-phosphofructokinase</fullName>
        <shortName evidence="14">ATP-PFK</shortName>
        <shortName evidence="14">Phosphofructokinase</shortName>
        <ecNumber evidence="14">2.7.1.11</ecNumber>
    </recommendedName>
    <alternativeName>
        <fullName evidence="14">Phosphohexokinase</fullName>
    </alternativeName>
</protein>
<evidence type="ECO:0000256" key="6">
    <source>
        <dbReference type="ARBA" id="ARBA00022679"/>
    </source>
</evidence>
<keyword evidence="6 14" id="KW-0808">Transferase</keyword>
<comment type="caution">
    <text evidence="14">Lacks conserved residue(s) required for the propagation of feature annotation.</text>
</comment>
<dbReference type="InterPro" id="IPR012828">
    <property type="entry name" value="PFKA_ATP_prok"/>
</dbReference>
<dbReference type="InterPro" id="IPR022953">
    <property type="entry name" value="ATP_PFK"/>
</dbReference>
<dbReference type="EMBL" id="MQWB01000001">
    <property type="protein sequence ID" value="OZC03692.1"/>
    <property type="molecule type" value="Genomic_DNA"/>
</dbReference>
<evidence type="ECO:0000256" key="10">
    <source>
        <dbReference type="ARBA" id="ARBA00022840"/>
    </source>
</evidence>
<dbReference type="Pfam" id="PF00365">
    <property type="entry name" value="PFK"/>
    <property type="match status" value="1"/>
</dbReference>
<dbReference type="InterPro" id="IPR000023">
    <property type="entry name" value="Phosphofructokinase_dom"/>
</dbReference>
<dbReference type="GO" id="GO:0070095">
    <property type="term" value="F:fructose-6-phosphate binding"/>
    <property type="evidence" value="ECO:0007669"/>
    <property type="project" value="TreeGrafter"/>
</dbReference>
<dbReference type="GO" id="GO:0042802">
    <property type="term" value="F:identical protein binding"/>
    <property type="evidence" value="ECO:0007669"/>
    <property type="project" value="TreeGrafter"/>
</dbReference>
<dbReference type="InterPro" id="IPR015912">
    <property type="entry name" value="Phosphofructokinase_CS"/>
</dbReference>
<keyword evidence="5 14" id="KW-0021">Allosteric enzyme</keyword>
<dbReference type="NCBIfam" id="TIGR02482">
    <property type="entry name" value="PFKA_ATP"/>
    <property type="match status" value="1"/>
</dbReference>
<organism evidence="16 17">
    <name type="scientific">Rubricoccus marinus</name>
    <dbReference type="NCBI Taxonomy" id="716817"/>
    <lineage>
        <taxon>Bacteria</taxon>
        <taxon>Pseudomonadati</taxon>
        <taxon>Rhodothermota</taxon>
        <taxon>Rhodothermia</taxon>
        <taxon>Rhodothermales</taxon>
        <taxon>Rubricoccaceae</taxon>
        <taxon>Rubricoccus</taxon>
    </lineage>
</organism>
<evidence type="ECO:0000256" key="4">
    <source>
        <dbReference type="ARBA" id="ARBA00022490"/>
    </source>
</evidence>
<dbReference type="FunCoup" id="A0A259U122">
    <property type="interactions" value="457"/>
</dbReference>
<dbReference type="GO" id="GO:0005524">
    <property type="term" value="F:ATP binding"/>
    <property type="evidence" value="ECO:0007669"/>
    <property type="project" value="UniProtKB-UniRule"/>
</dbReference>
<dbReference type="GO" id="GO:0006002">
    <property type="term" value="P:fructose 6-phosphate metabolic process"/>
    <property type="evidence" value="ECO:0007669"/>
    <property type="project" value="UniProtKB-UniRule"/>
</dbReference>
<evidence type="ECO:0000256" key="3">
    <source>
        <dbReference type="ARBA" id="ARBA00004679"/>
    </source>
</evidence>
<evidence type="ECO:0000256" key="13">
    <source>
        <dbReference type="ARBA" id="ARBA00048070"/>
    </source>
</evidence>
<feature type="binding site" evidence="14">
    <location>
        <position position="252"/>
    </location>
    <ligand>
        <name>substrate</name>
        <note>ligand shared between dimeric partners</note>
    </ligand>
</feature>
<comment type="catalytic activity">
    <reaction evidence="13 14">
        <text>beta-D-fructose 6-phosphate + ATP = beta-D-fructose 1,6-bisphosphate + ADP + H(+)</text>
        <dbReference type="Rhea" id="RHEA:16109"/>
        <dbReference type="ChEBI" id="CHEBI:15378"/>
        <dbReference type="ChEBI" id="CHEBI:30616"/>
        <dbReference type="ChEBI" id="CHEBI:32966"/>
        <dbReference type="ChEBI" id="CHEBI:57634"/>
        <dbReference type="ChEBI" id="CHEBI:456216"/>
        <dbReference type="EC" id="2.7.1.11"/>
    </reaction>
</comment>
<dbReference type="InterPro" id="IPR012003">
    <property type="entry name" value="ATP_PFK_prok-type"/>
</dbReference>
<dbReference type="GO" id="GO:0005945">
    <property type="term" value="C:6-phosphofructokinase complex"/>
    <property type="evidence" value="ECO:0007669"/>
    <property type="project" value="TreeGrafter"/>
</dbReference>
<dbReference type="GO" id="GO:0016208">
    <property type="term" value="F:AMP binding"/>
    <property type="evidence" value="ECO:0007669"/>
    <property type="project" value="TreeGrafter"/>
</dbReference>
<feature type="binding site" description="in other chain" evidence="14">
    <location>
        <begin position="258"/>
        <end position="261"/>
    </location>
    <ligand>
        <name>substrate</name>
        <note>ligand shared between dimeric partners</note>
    </ligand>
</feature>
<dbReference type="Gene3D" id="3.40.50.460">
    <property type="entry name" value="Phosphofructokinase domain"/>
    <property type="match status" value="1"/>
</dbReference>
<dbReference type="PANTHER" id="PTHR13697">
    <property type="entry name" value="PHOSPHOFRUCTOKINASE"/>
    <property type="match status" value="1"/>
</dbReference>
<comment type="cofactor">
    <cofactor evidence="1 14">
        <name>Mg(2+)</name>
        <dbReference type="ChEBI" id="CHEBI:18420"/>
    </cofactor>
</comment>
<gene>
    <name evidence="14" type="primary">pfkA</name>
    <name evidence="16" type="ORF">BSZ36_12285</name>
</gene>
<dbReference type="Gene3D" id="3.40.50.450">
    <property type="match status" value="1"/>
</dbReference>
<evidence type="ECO:0000256" key="9">
    <source>
        <dbReference type="ARBA" id="ARBA00022777"/>
    </source>
</evidence>
<dbReference type="UniPathway" id="UPA00109">
    <property type="reaction ID" value="UER00182"/>
</dbReference>
<evidence type="ECO:0000256" key="8">
    <source>
        <dbReference type="ARBA" id="ARBA00022741"/>
    </source>
</evidence>
<comment type="function">
    <text evidence="14">Catalyzes the phosphorylation of D-fructose 6-phosphate to fructose 1,6-bisphosphate by ATP, the first committing step of glycolysis.</text>
</comment>
<feature type="binding site" evidence="14">
    <location>
        <position position="14"/>
    </location>
    <ligand>
        <name>ATP</name>
        <dbReference type="ChEBI" id="CHEBI:30616"/>
    </ligand>
</feature>
<accession>A0A259U122</accession>
<dbReference type="GO" id="GO:0003872">
    <property type="term" value="F:6-phosphofructokinase activity"/>
    <property type="evidence" value="ECO:0007669"/>
    <property type="project" value="UniProtKB-UniRule"/>
</dbReference>
<feature type="binding site" description="in other chain" evidence="14">
    <location>
        <position position="226"/>
    </location>
    <ligand>
        <name>substrate</name>
        <note>ligand shared between dimeric partners</note>
    </ligand>
</feature>
<feature type="binding site" description="in other chain" evidence="14">
    <location>
        <begin position="189"/>
        <end position="191"/>
    </location>
    <ligand>
        <name>ADP</name>
        <dbReference type="ChEBI" id="CHEBI:456216"/>
        <note>allosteric activator; ligand shared between dimeric partners</note>
    </ligand>
</feature>
<dbReference type="PIRSF" id="PIRSF000532">
    <property type="entry name" value="ATP_PFK_prok"/>
    <property type="match status" value="1"/>
</dbReference>
<dbReference type="OrthoDB" id="9802503at2"/>
<feature type="domain" description="Phosphofructokinase" evidence="15">
    <location>
        <begin position="6"/>
        <end position="284"/>
    </location>
</feature>
<dbReference type="FunFam" id="3.40.50.460:FF:000002">
    <property type="entry name" value="ATP-dependent 6-phosphofructokinase"/>
    <property type="match status" value="1"/>
</dbReference>
<feature type="binding site" evidence="14">
    <location>
        <begin position="24"/>
        <end position="28"/>
    </location>
    <ligand>
        <name>ADP</name>
        <dbReference type="ChEBI" id="CHEBI:456216"/>
        <note>allosteric activator; ligand shared between dimeric partners</note>
    </ligand>
</feature>
<dbReference type="RefSeq" id="WP_094549334.1">
    <property type="nucleotide sequence ID" value="NZ_MQWB01000001.1"/>
</dbReference>
<evidence type="ECO:0000256" key="14">
    <source>
        <dbReference type="HAMAP-Rule" id="MF_00339"/>
    </source>
</evidence>
<dbReference type="GO" id="GO:0046872">
    <property type="term" value="F:metal ion binding"/>
    <property type="evidence" value="ECO:0007669"/>
    <property type="project" value="UniProtKB-KW"/>
</dbReference>
<evidence type="ECO:0000259" key="15">
    <source>
        <dbReference type="Pfam" id="PF00365"/>
    </source>
</evidence>
<dbReference type="PRINTS" id="PR00476">
    <property type="entry name" value="PHFRCTKINASE"/>
</dbReference>
<dbReference type="Proteomes" id="UP000216446">
    <property type="component" value="Unassembled WGS sequence"/>
</dbReference>
<evidence type="ECO:0000256" key="2">
    <source>
        <dbReference type="ARBA" id="ARBA00004496"/>
    </source>
</evidence>
<feature type="binding site" evidence="14">
    <location>
        <begin position="75"/>
        <end position="76"/>
    </location>
    <ligand>
        <name>ATP</name>
        <dbReference type="ChEBI" id="CHEBI:30616"/>
    </ligand>
</feature>
<dbReference type="InParanoid" id="A0A259U122"/>
<dbReference type="GO" id="GO:0030388">
    <property type="term" value="P:fructose 1,6-bisphosphate metabolic process"/>
    <property type="evidence" value="ECO:0007669"/>
    <property type="project" value="TreeGrafter"/>
</dbReference>
<dbReference type="HAMAP" id="MF_00339">
    <property type="entry name" value="Phosphofructokinase_I_B1"/>
    <property type="match status" value="1"/>
</dbReference>
<keyword evidence="4 14" id="KW-0963">Cytoplasm</keyword>
<dbReference type="EC" id="2.7.1.11" evidence="14"/>